<dbReference type="GO" id="GO:0005829">
    <property type="term" value="C:cytosol"/>
    <property type="evidence" value="ECO:0007669"/>
    <property type="project" value="UniProtKB-SubCell"/>
</dbReference>
<dbReference type="InterPro" id="IPR016064">
    <property type="entry name" value="NAD/diacylglycerol_kinase_sf"/>
</dbReference>
<evidence type="ECO:0000256" key="14">
    <source>
        <dbReference type="ARBA" id="ARBA00023043"/>
    </source>
</evidence>
<keyword evidence="15" id="KW-0443">Lipid metabolism</keyword>
<feature type="compositionally biased region" description="Basic residues" evidence="25">
    <location>
        <begin position="233"/>
        <end position="248"/>
    </location>
</feature>
<evidence type="ECO:0000313" key="27">
    <source>
        <dbReference type="EMBL" id="KAJ8032548.1"/>
    </source>
</evidence>
<dbReference type="Pfam" id="PF00781">
    <property type="entry name" value="DAGK_cat"/>
    <property type="match status" value="1"/>
</dbReference>
<protein>
    <recommendedName>
        <fullName evidence="24">Diacylglycerol kinase</fullName>
        <shortName evidence="24">DAG kinase</shortName>
        <ecNumber evidence="24">2.7.1.107</ecNumber>
    </recommendedName>
</protein>
<keyword evidence="18" id="KW-0966">Cell projection</keyword>
<dbReference type="SMART" id="SM00248">
    <property type="entry name" value="ANK"/>
    <property type="match status" value="3"/>
</dbReference>
<dbReference type="PROSITE" id="PS50297">
    <property type="entry name" value="ANK_REP_REGION"/>
    <property type="match status" value="1"/>
</dbReference>
<evidence type="ECO:0000256" key="8">
    <source>
        <dbReference type="ARBA" id="ARBA00022490"/>
    </source>
</evidence>
<dbReference type="Gene3D" id="2.60.200.40">
    <property type="match status" value="1"/>
</dbReference>
<evidence type="ECO:0000256" key="13">
    <source>
        <dbReference type="ARBA" id="ARBA00022840"/>
    </source>
</evidence>
<evidence type="ECO:0000256" key="19">
    <source>
        <dbReference type="ARBA" id="ARBA00023371"/>
    </source>
</evidence>
<dbReference type="AlphaFoldDB" id="A0A9Q1H4G6"/>
<dbReference type="FunFam" id="2.60.200.40:FF:000002">
    <property type="entry name" value="Diacylglycerol kinase"/>
    <property type="match status" value="1"/>
</dbReference>
<dbReference type="InterPro" id="IPR000756">
    <property type="entry name" value="Diacylglycerol_kin_accessory"/>
</dbReference>
<evidence type="ECO:0000256" key="6">
    <source>
        <dbReference type="ARBA" id="ARBA00009280"/>
    </source>
</evidence>
<evidence type="ECO:0000256" key="12">
    <source>
        <dbReference type="ARBA" id="ARBA00022777"/>
    </source>
</evidence>
<feature type="repeat" description="ANK" evidence="23">
    <location>
        <begin position="895"/>
        <end position="927"/>
    </location>
</feature>
<keyword evidence="8" id="KW-0963">Cytoplasm</keyword>
<evidence type="ECO:0000256" key="23">
    <source>
        <dbReference type="PROSITE-ProRule" id="PRU00023"/>
    </source>
</evidence>
<dbReference type="SUPFAM" id="SSF111331">
    <property type="entry name" value="NAD kinase/diacylglycerol kinase-like"/>
    <property type="match status" value="1"/>
</dbReference>
<keyword evidence="17" id="KW-0539">Nucleus</keyword>
<keyword evidence="12 24" id="KW-0418">Kinase</keyword>
<comment type="similarity">
    <text evidence="6 24">Belongs to the eukaryotic diacylglycerol kinase family.</text>
</comment>
<evidence type="ECO:0000256" key="2">
    <source>
        <dbReference type="ARBA" id="ARBA00004236"/>
    </source>
</evidence>
<dbReference type="InterPro" id="IPR001206">
    <property type="entry name" value="Diacylglycerol_kinase_cat_dom"/>
</dbReference>
<dbReference type="InterPro" id="IPR037607">
    <property type="entry name" value="DGK"/>
</dbReference>
<dbReference type="InterPro" id="IPR002219">
    <property type="entry name" value="PKC_DAG/PE"/>
</dbReference>
<dbReference type="SMART" id="SM00045">
    <property type="entry name" value="DAGKa"/>
    <property type="match status" value="1"/>
</dbReference>
<evidence type="ECO:0000256" key="9">
    <source>
        <dbReference type="ARBA" id="ARBA00022679"/>
    </source>
</evidence>
<dbReference type="GO" id="GO:0042995">
    <property type="term" value="C:cell projection"/>
    <property type="evidence" value="ECO:0007669"/>
    <property type="project" value="UniProtKB-SubCell"/>
</dbReference>
<dbReference type="GO" id="GO:0005886">
    <property type="term" value="C:plasma membrane"/>
    <property type="evidence" value="ECO:0007669"/>
    <property type="project" value="UniProtKB-SubCell"/>
</dbReference>
<dbReference type="Proteomes" id="UP001152320">
    <property type="component" value="Chromosome 12"/>
</dbReference>
<evidence type="ECO:0000256" key="18">
    <source>
        <dbReference type="ARBA" id="ARBA00023273"/>
    </source>
</evidence>
<dbReference type="Gene3D" id="3.40.50.10330">
    <property type="entry name" value="Probable inorganic polyphosphate/atp-NAD kinase, domain 1"/>
    <property type="match status" value="1"/>
</dbReference>
<proteinExistence type="inferred from homology"/>
<dbReference type="Gene3D" id="1.25.40.20">
    <property type="entry name" value="Ankyrin repeat-containing domain"/>
    <property type="match status" value="1"/>
</dbReference>
<evidence type="ECO:0000256" key="17">
    <source>
        <dbReference type="ARBA" id="ARBA00023242"/>
    </source>
</evidence>
<evidence type="ECO:0000256" key="1">
    <source>
        <dbReference type="ARBA" id="ARBA00004123"/>
    </source>
</evidence>
<reference evidence="27" key="1">
    <citation type="submission" date="2021-10" db="EMBL/GenBank/DDBJ databases">
        <title>Tropical sea cucumber genome reveals ecological adaptation and Cuvierian tubules defense mechanism.</title>
        <authorList>
            <person name="Chen T."/>
        </authorList>
    </citation>
    <scope>NUCLEOTIDE SEQUENCE</scope>
    <source>
        <strain evidence="27">Nanhai2018</strain>
        <tissue evidence="27">Muscle</tissue>
    </source>
</reference>
<dbReference type="GO" id="GO:0004143">
    <property type="term" value="F:ATP-dependent diacylglycerol kinase activity"/>
    <property type="evidence" value="ECO:0007669"/>
    <property type="project" value="UniProtKB-EC"/>
</dbReference>
<dbReference type="CDD" id="cd20802">
    <property type="entry name" value="C1_DGK_typeIV_rpt1"/>
    <property type="match status" value="1"/>
</dbReference>
<dbReference type="SMART" id="SM00046">
    <property type="entry name" value="DAGKc"/>
    <property type="match status" value="1"/>
</dbReference>
<dbReference type="Pfam" id="PF00609">
    <property type="entry name" value="DAGK_acc"/>
    <property type="match status" value="1"/>
</dbReference>
<evidence type="ECO:0000313" key="28">
    <source>
        <dbReference type="Proteomes" id="UP001152320"/>
    </source>
</evidence>
<dbReference type="GO" id="GO:0005524">
    <property type="term" value="F:ATP binding"/>
    <property type="evidence" value="ECO:0007669"/>
    <property type="project" value="UniProtKB-KW"/>
</dbReference>
<sequence>MMYCSTAGRTADRSGCRQLHRRRGSYWKAISKTNAHAHQLHGFPSHHIPAQRDYNMADKELRTTIDWSENAVSGDHIWAETNASGDFCYVGEQDCLKAGSRRKCAACKIVVHTACMPQLERINFKCKPTFRDAGIRNYRENQVIRHHWVHRRRQEGKCKQCSKSFQQKLFQQKDIVAISCSWCKVAYHNKVSCFMMIQIEEPCTLGIHAAVIIPPTWIIRLPKQRIQSSFKSSQRKKKKPSVKRKSIAKKVDESKYKPFIIKPIPSPLMKPLLVFINPKSGGNQGAKLMSKFQWLLNPRQVFDLSQGGPKLGLELFKKSPNLRILACGGDGTVGWILQEIDRLKFIPFPPVAVLPLGTGNDLARTLNWGRGYTDEPISKILTQAEEGPVVQLDRWNVEIQPNPEVSLSKEEKAERAEIKPLEVFNNYFSLGADARTALEFHESRETFALRGFTIEANPEKFSSRFMNRMYYAKMGGTDILKRQSKDLTKHVILECDGFDYTNKLKELKIHCLLFLNITKYGGGTSPWGTPSSSVYPQFEQQRQDDGFLEVIGFTPSQMAALYVGGHGERICQCREAKVTTLSWIPIQVDGEPCRLPPSIIEVAQRNQANMVMKPKRRGSVPLNPDNPLSSDRLRIQVSRISMHDYERLNYDKENLKKASVPLGIILVDSDSNLEHIRAHIDRLLEVYILQDNSANGSASSLSPSWCFLDSTTADRFFRIDRSQEHLHYITDISSDDLYVLDPERTKPSPLTGEQKAGSMPDLLAQEGSHRMPPHLILGNSLPIPSSGPLLQSRSCEAIMPPVPGISSPTTVRRDLVGVSDTAHLNPIDKSLMDVSKRGDPTKFAELHRKGANLEARDQHGMTVLHQAARFGHKEIVQYIIENGPKSLLDAVDYEKNQTALHKAAWYTRRTICTMLVEAGASLTKTDYQGNTARLQAMKAEDSELAEYLEKHEVSPKGQNHETAV</sequence>
<comment type="pathway">
    <text evidence="5">Lipid metabolism; glycerolipid metabolism.</text>
</comment>
<gene>
    <name evidence="27" type="ORF">HOLleu_26099</name>
</gene>
<keyword evidence="11 24" id="KW-0547">Nucleotide-binding</keyword>
<comment type="catalytic activity">
    <reaction evidence="19">
        <text>1,2-di-(9Z-octadecenoyl)-sn-glycerol + ATP = 1,2-di-(9Z-octadecenoyl)-sn-glycero-3-phosphate + ADP + H(+)</text>
        <dbReference type="Rhea" id="RHEA:40327"/>
        <dbReference type="ChEBI" id="CHEBI:15378"/>
        <dbReference type="ChEBI" id="CHEBI:30616"/>
        <dbReference type="ChEBI" id="CHEBI:52333"/>
        <dbReference type="ChEBI" id="CHEBI:74546"/>
        <dbReference type="ChEBI" id="CHEBI:456216"/>
    </reaction>
    <physiologicalReaction direction="left-to-right" evidence="19">
        <dbReference type="Rhea" id="RHEA:40328"/>
    </physiologicalReaction>
</comment>
<organism evidence="27 28">
    <name type="scientific">Holothuria leucospilota</name>
    <name type="common">Black long sea cucumber</name>
    <name type="synonym">Mertensiothuria leucospilota</name>
    <dbReference type="NCBI Taxonomy" id="206669"/>
    <lineage>
        <taxon>Eukaryota</taxon>
        <taxon>Metazoa</taxon>
        <taxon>Echinodermata</taxon>
        <taxon>Eleutherozoa</taxon>
        <taxon>Echinozoa</taxon>
        <taxon>Holothuroidea</taxon>
        <taxon>Aspidochirotacea</taxon>
        <taxon>Aspidochirotida</taxon>
        <taxon>Holothuriidae</taxon>
        <taxon>Holothuria</taxon>
    </lineage>
</organism>
<dbReference type="OrthoDB" id="242257at2759"/>
<dbReference type="PANTHER" id="PTHR11255">
    <property type="entry name" value="DIACYLGLYCEROL KINASE"/>
    <property type="match status" value="1"/>
</dbReference>
<keyword evidence="28" id="KW-1185">Reference proteome</keyword>
<accession>A0A9Q1H4G6</accession>
<dbReference type="Pfam" id="PF12796">
    <property type="entry name" value="Ank_2"/>
    <property type="match status" value="1"/>
</dbReference>
<evidence type="ECO:0000256" key="16">
    <source>
        <dbReference type="ARBA" id="ARBA00023136"/>
    </source>
</evidence>
<evidence type="ECO:0000256" key="25">
    <source>
        <dbReference type="SAM" id="MobiDB-lite"/>
    </source>
</evidence>
<feature type="domain" description="DAGKc" evidence="26">
    <location>
        <begin position="267"/>
        <end position="401"/>
    </location>
</feature>
<dbReference type="InterPro" id="IPR056383">
    <property type="entry name" value="DGKI-like_dom"/>
</dbReference>
<dbReference type="SMART" id="SM00109">
    <property type="entry name" value="C1"/>
    <property type="match status" value="2"/>
</dbReference>
<keyword evidence="9 24" id="KW-0808">Transferase</keyword>
<evidence type="ECO:0000256" key="3">
    <source>
        <dbReference type="ARBA" id="ARBA00004316"/>
    </source>
</evidence>
<evidence type="ECO:0000256" key="10">
    <source>
        <dbReference type="ARBA" id="ARBA00022737"/>
    </source>
</evidence>
<dbReference type="PANTHER" id="PTHR11255:SF80">
    <property type="entry name" value="EYE-SPECIFIC DIACYLGLYCEROL KINASE"/>
    <property type="match status" value="1"/>
</dbReference>
<evidence type="ECO:0000256" key="24">
    <source>
        <dbReference type="RuleBase" id="RU361128"/>
    </source>
</evidence>
<evidence type="ECO:0000256" key="15">
    <source>
        <dbReference type="ARBA" id="ARBA00023098"/>
    </source>
</evidence>
<feature type="region of interest" description="Disordered" evidence="25">
    <location>
        <begin position="229"/>
        <end position="248"/>
    </location>
</feature>
<dbReference type="PROSITE" id="PS50146">
    <property type="entry name" value="DAGK"/>
    <property type="match status" value="1"/>
</dbReference>
<dbReference type="PROSITE" id="PS50088">
    <property type="entry name" value="ANK_REPEAT"/>
    <property type="match status" value="2"/>
</dbReference>
<dbReference type="GO" id="GO:0006629">
    <property type="term" value="P:lipid metabolic process"/>
    <property type="evidence" value="ECO:0007669"/>
    <property type="project" value="UniProtKB-KW"/>
</dbReference>
<comment type="catalytic activity">
    <reaction evidence="20">
        <text>1-octadecanoyl-2-(5Z,8Z,11Z,14Z-eicosatetraenoyl)-sn-glycerol + ATP = 1-octadecanoyl-2-(5Z,8Z,11Z,14Z-eicosatetraenoyl)-sn-glycero-3-phosphate + ADP + H(+)</text>
        <dbReference type="Rhea" id="RHEA:40323"/>
        <dbReference type="ChEBI" id="CHEBI:15378"/>
        <dbReference type="ChEBI" id="CHEBI:30616"/>
        <dbReference type="ChEBI" id="CHEBI:75728"/>
        <dbReference type="ChEBI" id="CHEBI:77091"/>
        <dbReference type="ChEBI" id="CHEBI:456216"/>
    </reaction>
    <physiologicalReaction direction="left-to-right" evidence="20">
        <dbReference type="Rhea" id="RHEA:40324"/>
    </physiologicalReaction>
</comment>
<keyword evidence="10" id="KW-0677">Repeat</keyword>
<comment type="catalytic activity">
    <reaction evidence="21">
        <text>a 1,2-diacyl-sn-glycerol + ATP = a 1,2-diacyl-sn-glycero-3-phosphate + ADP + H(+)</text>
        <dbReference type="Rhea" id="RHEA:10272"/>
        <dbReference type="ChEBI" id="CHEBI:15378"/>
        <dbReference type="ChEBI" id="CHEBI:17815"/>
        <dbReference type="ChEBI" id="CHEBI:30616"/>
        <dbReference type="ChEBI" id="CHEBI:58608"/>
        <dbReference type="ChEBI" id="CHEBI:456216"/>
        <dbReference type="EC" id="2.7.1.107"/>
    </reaction>
    <physiologicalReaction direction="left-to-right" evidence="21">
        <dbReference type="Rhea" id="RHEA:10273"/>
    </physiologicalReaction>
</comment>
<dbReference type="Pfam" id="PF00130">
    <property type="entry name" value="C1_1"/>
    <property type="match status" value="1"/>
</dbReference>
<name>A0A9Q1H4G6_HOLLE</name>
<comment type="pathway">
    <text evidence="22">Glycerolipid metabolism.</text>
</comment>
<dbReference type="InterPro" id="IPR017438">
    <property type="entry name" value="ATP-NAD_kinase_N"/>
</dbReference>
<evidence type="ECO:0000256" key="7">
    <source>
        <dbReference type="ARBA" id="ARBA00022475"/>
    </source>
</evidence>
<evidence type="ECO:0000256" key="11">
    <source>
        <dbReference type="ARBA" id="ARBA00022741"/>
    </source>
</evidence>
<evidence type="ECO:0000256" key="21">
    <source>
        <dbReference type="ARBA" id="ARBA00023411"/>
    </source>
</evidence>
<dbReference type="SUPFAM" id="SSF48403">
    <property type="entry name" value="Ankyrin repeat"/>
    <property type="match status" value="1"/>
</dbReference>
<keyword evidence="16" id="KW-0472">Membrane</keyword>
<evidence type="ECO:0000259" key="26">
    <source>
        <dbReference type="PROSITE" id="PS50146"/>
    </source>
</evidence>
<feature type="repeat" description="ANK" evidence="23">
    <location>
        <begin position="859"/>
        <end position="883"/>
    </location>
</feature>
<evidence type="ECO:0000256" key="4">
    <source>
        <dbReference type="ARBA" id="ARBA00004514"/>
    </source>
</evidence>
<dbReference type="FunFam" id="3.40.50.10330:FF:000002">
    <property type="entry name" value="Diacylglycerol kinase"/>
    <property type="match status" value="1"/>
</dbReference>
<keyword evidence="13 24" id="KW-0067">ATP-binding</keyword>
<dbReference type="EMBL" id="JAIZAY010000012">
    <property type="protein sequence ID" value="KAJ8032548.1"/>
    <property type="molecule type" value="Genomic_DNA"/>
</dbReference>
<dbReference type="GO" id="GO:0005634">
    <property type="term" value="C:nucleus"/>
    <property type="evidence" value="ECO:0007669"/>
    <property type="project" value="UniProtKB-SubCell"/>
</dbReference>
<keyword evidence="7" id="KW-1003">Cell membrane</keyword>
<evidence type="ECO:0000256" key="20">
    <source>
        <dbReference type="ARBA" id="ARBA00023400"/>
    </source>
</evidence>
<evidence type="ECO:0000256" key="22">
    <source>
        <dbReference type="ARBA" id="ARBA00060536"/>
    </source>
</evidence>
<dbReference type="EC" id="2.7.1.107" evidence="24"/>
<dbReference type="FunFam" id="1.25.40.20:FF:000204">
    <property type="entry name" value="Diacylglycerol kinase"/>
    <property type="match status" value="1"/>
</dbReference>
<evidence type="ECO:0000256" key="5">
    <source>
        <dbReference type="ARBA" id="ARBA00005175"/>
    </source>
</evidence>
<dbReference type="Pfam" id="PF23578">
    <property type="entry name" value="DGKI"/>
    <property type="match status" value="1"/>
</dbReference>
<dbReference type="InterPro" id="IPR002110">
    <property type="entry name" value="Ankyrin_rpt"/>
</dbReference>
<comment type="subcellular location">
    <subcellularLocation>
        <location evidence="2">Cell membrane</location>
    </subcellularLocation>
    <subcellularLocation>
        <location evidence="3">Cell projection</location>
    </subcellularLocation>
    <subcellularLocation>
        <location evidence="4">Cytoplasm</location>
        <location evidence="4">Cytosol</location>
    </subcellularLocation>
    <subcellularLocation>
        <location evidence="1">Nucleus</location>
    </subcellularLocation>
</comment>
<dbReference type="InterPro" id="IPR036770">
    <property type="entry name" value="Ankyrin_rpt-contain_sf"/>
</dbReference>
<keyword evidence="14 23" id="KW-0040">ANK repeat</keyword>
<dbReference type="GO" id="GO:0007200">
    <property type="term" value="P:phospholipase C-activating G protein-coupled receptor signaling pathway"/>
    <property type="evidence" value="ECO:0007669"/>
    <property type="project" value="InterPro"/>
</dbReference>
<comment type="caution">
    <text evidence="27">The sequence shown here is derived from an EMBL/GenBank/DDBJ whole genome shotgun (WGS) entry which is preliminary data.</text>
</comment>